<gene>
    <name evidence="2" type="ORF">GY632_2118</name>
</gene>
<comment type="caution">
    <text evidence="2">The sequence shown here is derived from an EMBL/GenBank/DDBJ whole genome shotgun (WGS) entry which is preliminary data.</text>
</comment>
<evidence type="ECO:0000256" key="1">
    <source>
        <dbReference type="SAM" id="MobiDB-lite"/>
    </source>
</evidence>
<dbReference type="AlphaFoldDB" id="A0A9P4YHN4"/>
<evidence type="ECO:0000313" key="3">
    <source>
        <dbReference type="Proteomes" id="UP000749309"/>
    </source>
</evidence>
<feature type="region of interest" description="Disordered" evidence="1">
    <location>
        <begin position="9"/>
        <end position="50"/>
    </location>
</feature>
<dbReference type="EMBL" id="JAAQVJ010000047">
    <property type="protein sequence ID" value="KAF3897777.1"/>
    <property type="molecule type" value="Genomic_DNA"/>
</dbReference>
<organism evidence="2 3">
    <name type="scientific">Trichophyton interdigitale</name>
    <dbReference type="NCBI Taxonomy" id="101480"/>
    <lineage>
        <taxon>Eukaryota</taxon>
        <taxon>Fungi</taxon>
        <taxon>Dikarya</taxon>
        <taxon>Ascomycota</taxon>
        <taxon>Pezizomycotina</taxon>
        <taxon>Eurotiomycetes</taxon>
        <taxon>Eurotiomycetidae</taxon>
        <taxon>Onygenales</taxon>
        <taxon>Arthrodermataceae</taxon>
        <taxon>Trichophyton</taxon>
    </lineage>
</organism>
<sequence>MRLITRGRVRQLGRAAGGREAPSVGAGAGDGERLLSEATDSGRSGGLVWTRSKSRDGRRLFSGDHAFVSVRFVVPSPQRAASHNDSLARFSPASPPCAVQTGSAAASGIRLSAVWAAR</sequence>
<reference evidence="2" key="1">
    <citation type="submission" date="2020-03" db="EMBL/GenBank/DDBJ databases">
        <title>Whole Genome Sequence of Trichophyton interdigitale from India.</title>
        <authorList>
            <person name="Kumar P."/>
        </authorList>
    </citation>
    <scope>NUCLEOTIDE SEQUENCE</scope>
    <source>
        <strain evidence="2">UCMS-IGIB-CI14</strain>
    </source>
</reference>
<proteinExistence type="predicted"/>
<evidence type="ECO:0000313" key="2">
    <source>
        <dbReference type="EMBL" id="KAF3897777.1"/>
    </source>
</evidence>
<name>A0A9P4YHN4_9EURO</name>
<dbReference type="Proteomes" id="UP000749309">
    <property type="component" value="Unassembled WGS sequence"/>
</dbReference>
<accession>A0A9P4YHN4</accession>
<protein>
    <submittedName>
        <fullName evidence="2">Uncharacterized protein</fullName>
    </submittedName>
</protein>